<evidence type="ECO:0000313" key="1">
    <source>
        <dbReference type="EMBL" id="CAB4007906.1"/>
    </source>
</evidence>
<dbReference type="AlphaFoldDB" id="A0A6S7HS21"/>
<keyword evidence="1" id="KW-0808">Transferase</keyword>
<dbReference type="PANTHER" id="PTHR31511:SF12">
    <property type="entry name" value="RHO TERMINATION FACTOR N-TERMINAL DOMAIN-CONTAINING PROTEIN"/>
    <property type="match status" value="1"/>
</dbReference>
<sequence>MKTMKDYHDLYLETDVLLLDDVFENFRRTCLESYELDPAHYVSAPGLSWDAFLKKSGEEIELRIGEEQDCWDNSDYPKDSPYYSTHNKKVIGKFKDEAEGVPIIEFVGLRSKMYSYVKENGGGGMTAKGGEALKITVEEKPEPEELIRIGRLPGESSQEEADYMIFERVREKCSMLHPLRRTITNILWIKNNEDILPKETKVYLKTPVSRRRKYGR</sequence>
<dbReference type="Proteomes" id="UP001152795">
    <property type="component" value="Unassembled WGS sequence"/>
</dbReference>
<dbReference type="GO" id="GO:0003964">
    <property type="term" value="F:RNA-directed DNA polymerase activity"/>
    <property type="evidence" value="ECO:0007669"/>
    <property type="project" value="UniProtKB-KW"/>
</dbReference>
<dbReference type="PANTHER" id="PTHR31511">
    <property type="entry name" value="PROTEIN CBG23764"/>
    <property type="match status" value="1"/>
</dbReference>
<accession>A0A6S7HS21</accession>
<gene>
    <name evidence="1" type="ORF">PACLA_8A080186</name>
</gene>
<comment type="caution">
    <text evidence="1">The sequence shown here is derived from an EMBL/GenBank/DDBJ whole genome shotgun (WGS) entry which is preliminary data.</text>
</comment>
<keyword evidence="2" id="KW-1185">Reference proteome</keyword>
<name>A0A6S7HS21_PARCT</name>
<dbReference type="EMBL" id="CACRXK020005952">
    <property type="protein sequence ID" value="CAB4007906.1"/>
    <property type="molecule type" value="Genomic_DNA"/>
</dbReference>
<proteinExistence type="predicted"/>
<organism evidence="1 2">
    <name type="scientific">Paramuricea clavata</name>
    <name type="common">Red gorgonian</name>
    <name type="synonym">Violescent sea-whip</name>
    <dbReference type="NCBI Taxonomy" id="317549"/>
    <lineage>
        <taxon>Eukaryota</taxon>
        <taxon>Metazoa</taxon>
        <taxon>Cnidaria</taxon>
        <taxon>Anthozoa</taxon>
        <taxon>Octocorallia</taxon>
        <taxon>Malacalcyonacea</taxon>
        <taxon>Plexauridae</taxon>
        <taxon>Paramuricea</taxon>
    </lineage>
</organism>
<evidence type="ECO:0000313" key="2">
    <source>
        <dbReference type="Proteomes" id="UP001152795"/>
    </source>
</evidence>
<keyword evidence="1" id="KW-0695">RNA-directed DNA polymerase</keyword>
<keyword evidence="1" id="KW-0548">Nucleotidyltransferase</keyword>
<protein>
    <submittedName>
        <fullName evidence="1">RNA-directed DNA polymerase from mobile element jockey</fullName>
    </submittedName>
</protein>
<reference evidence="1" key="1">
    <citation type="submission" date="2020-04" db="EMBL/GenBank/DDBJ databases">
        <authorList>
            <person name="Alioto T."/>
            <person name="Alioto T."/>
            <person name="Gomez Garrido J."/>
        </authorList>
    </citation>
    <scope>NUCLEOTIDE SEQUENCE</scope>
    <source>
        <strain evidence="1">A484AB</strain>
    </source>
</reference>